<keyword evidence="3" id="KW-1185">Reference proteome</keyword>
<name>A0ABP0H2L8_CLALP</name>
<evidence type="ECO:0008006" key="4">
    <source>
        <dbReference type="Google" id="ProtNLM"/>
    </source>
</evidence>
<protein>
    <recommendedName>
        <fullName evidence="4">Transposase</fullName>
    </recommendedName>
</protein>
<dbReference type="Proteomes" id="UP001642483">
    <property type="component" value="Unassembled WGS sequence"/>
</dbReference>
<evidence type="ECO:0000256" key="1">
    <source>
        <dbReference type="SAM" id="MobiDB-lite"/>
    </source>
</evidence>
<gene>
    <name evidence="2" type="ORF">CVLEPA_LOCUS31691</name>
</gene>
<accession>A0ABP0H2L8</accession>
<dbReference type="EMBL" id="CAWYQH010000174">
    <property type="protein sequence ID" value="CAK8698229.1"/>
    <property type="molecule type" value="Genomic_DNA"/>
</dbReference>
<feature type="region of interest" description="Disordered" evidence="1">
    <location>
        <begin position="68"/>
        <end position="89"/>
    </location>
</feature>
<evidence type="ECO:0000313" key="2">
    <source>
        <dbReference type="EMBL" id="CAK8698229.1"/>
    </source>
</evidence>
<evidence type="ECO:0000313" key="3">
    <source>
        <dbReference type="Proteomes" id="UP001642483"/>
    </source>
</evidence>
<comment type="caution">
    <text evidence="2">The sequence shown here is derived from an EMBL/GenBank/DDBJ whole genome shotgun (WGS) entry which is preliminary data.</text>
</comment>
<proteinExistence type="predicted"/>
<organism evidence="2 3">
    <name type="scientific">Clavelina lepadiformis</name>
    <name type="common">Light-bulb sea squirt</name>
    <name type="synonym">Ascidia lepadiformis</name>
    <dbReference type="NCBI Taxonomy" id="159417"/>
    <lineage>
        <taxon>Eukaryota</taxon>
        <taxon>Metazoa</taxon>
        <taxon>Chordata</taxon>
        <taxon>Tunicata</taxon>
        <taxon>Ascidiacea</taxon>
        <taxon>Aplousobranchia</taxon>
        <taxon>Clavelinidae</taxon>
        <taxon>Clavelina</taxon>
    </lineage>
</organism>
<sequence>MGTGGRALSHTPPVYISFKGACKDKARAANKLTLKQPRNAFHGTLIVTSHLKSTTRALVEEDLVDDTTGASTRRLKPDGSNTRKKGENLTRTLSLRRAIKNAYGRHPIPLLSKNCQRHKNLWIALNSRTLS</sequence>
<reference evidence="2 3" key="1">
    <citation type="submission" date="2024-02" db="EMBL/GenBank/DDBJ databases">
        <authorList>
            <person name="Daric V."/>
            <person name="Darras S."/>
        </authorList>
    </citation>
    <scope>NUCLEOTIDE SEQUENCE [LARGE SCALE GENOMIC DNA]</scope>
</reference>